<comment type="caution">
    <text evidence="3">The sequence shown here is derived from an EMBL/GenBank/DDBJ whole genome shotgun (WGS) entry which is preliminary data.</text>
</comment>
<dbReference type="InterPro" id="IPR000683">
    <property type="entry name" value="Gfo/Idh/MocA-like_OxRdtase_N"/>
</dbReference>
<dbReference type="Proteomes" id="UP000712157">
    <property type="component" value="Unassembled WGS sequence"/>
</dbReference>
<feature type="domain" description="Gfo/Idh/MocA-like oxidoreductase N-terminal" evidence="1">
    <location>
        <begin position="9"/>
        <end position="122"/>
    </location>
</feature>
<dbReference type="GO" id="GO:0000166">
    <property type="term" value="F:nucleotide binding"/>
    <property type="evidence" value="ECO:0007669"/>
    <property type="project" value="InterPro"/>
</dbReference>
<accession>A0A949K5G7</accession>
<dbReference type="Gene3D" id="3.30.360.10">
    <property type="entry name" value="Dihydrodipicolinate Reductase, domain 2"/>
    <property type="match status" value="1"/>
</dbReference>
<dbReference type="PANTHER" id="PTHR43249">
    <property type="entry name" value="UDP-N-ACETYL-2-AMINO-2-DEOXY-D-GLUCURONATE OXIDASE"/>
    <property type="match status" value="1"/>
</dbReference>
<evidence type="ECO:0000313" key="4">
    <source>
        <dbReference type="Proteomes" id="UP000712157"/>
    </source>
</evidence>
<dbReference type="PANTHER" id="PTHR43249:SF1">
    <property type="entry name" value="D-GLUCOSIDE 3-DEHYDROGENASE"/>
    <property type="match status" value="1"/>
</dbReference>
<evidence type="ECO:0000313" key="3">
    <source>
        <dbReference type="EMBL" id="MBU9734962.1"/>
    </source>
</evidence>
<gene>
    <name evidence="3" type="ORF">KTH89_00340</name>
</gene>
<dbReference type="InterPro" id="IPR052515">
    <property type="entry name" value="Gfo/Idh/MocA_Oxidoreductase"/>
</dbReference>
<proteinExistence type="predicted"/>
<dbReference type="InterPro" id="IPR036291">
    <property type="entry name" value="NAD(P)-bd_dom_sf"/>
</dbReference>
<dbReference type="AlphaFoldDB" id="A0A949K5G7"/>
<dbReference type="RefSeq" id="WP_238720205.1">
    <property type="nucleotide sequence ID" value="NZ_JAHQCW010000001.1"/>
</dbReference>
<feature type="domain" description="GFO/IDH/MocA-like oxidoreductase" evidence="2">
    <location>
        <begin position="158"/>
        <end position="282"/>
    </location>
</feature>
<keyword evidence="4" id="KW-1185">Reference proteome</keyword>
<evidence type="ECO:0000259" key="2">
    <source>
        <dbReference type="Pfam" id="PF22725"/>
    </source>
</evidence>
<dbReference type="Pfam" id="PF22725">
    <property type="entry name" value="GFO_IDH_MocA_C3"/>
    <property type="match status" value="1"/>
</dbReference>
<dbReference type="InterPro" id="IPR055170">
    <property type="entry name" value="GFO_IDH_MocA-like_dom"/>
</dbReference>
<dbReference type="EMBL" id="JAHQCW010000001">
    <property type="protein sequence ID" value="MBU9734962.1"/>
    <property type="molecule type" value="Genomic_DNA"/>
</dbReference>
<dbReference type="SUPFAM" id="SSF51735">
    <property type="entry name" value="NAD(P)-binding Rossmann-fold domains"/>
    <property type="match status" value="1"/>
</dbReference>
<organism evidence="3 4">
    <name type="scientific">Diplocloster agilis</name>
    <dbReference type="NCBI Taxonomy" id="2850323"/>
    <lineage>
        <taxon>Bacteria</taxon>
        <taxon>Bacillati</taxon>
        <taxon>Bacillota</taxon>
        <taxon>Clostridia</taxon>
        <taxon>Lachnospirales</taxon>
        <taxon>Lachnospiraceae</taxon>
        <taxon>Diplocloster</taxon>
    </lineage>
</organism>
<dbReference type="Pfam" id="PF01408">
    <property type="entry name" value="GFO_IDH_MocA"/>
    <property type="match status" value="1"/>
</dbReference>
<sequence length="397" mass="45056">MPDKEEKKIRMVLVGYGGMGKQYAGMMTDGGIEGLTLYGICCRNQEGQQEIRQRYPNVRIYEDTDHMFGHAREFDGILIATPHRTHVALGVRAFRQGLHVLVEKPVGVSTMEAKQLLSAHRQAVETHSPMSREAGGRSRYPAKPAFAVMFNLRMLPVWRKAHEMIRGGSLGSLTSALWIRNDWYRSPCYHRSSPWRSSWTGEGGGMLINQCQHDLDLWQWLFGMPESVRADLGYGRFHSLCVDDSVELKFQYSGHLRGNYLASSGESPGVNRLEIWGTKGRLTVENNETLTFDENETATDEFARINQEIYGKPAHQSRNIILEATDNTYRLMLQNFADHIRYGRALAVPGEEGLNALELANAAYLSSWFMEEIRLPIKDEVYQNALAAQVRLEKTLL</sequence>
<name>A0A949K5G7_9FIRM</name>
<dbReference type="SUPFAM" id="SSF55347">
    <property type="entry name" value="Glyceraldehyde-3-phosphate dehydrogenase-like, C-terminal domain"/>
    <property type="match status" value="1"/>
</dbReference>
<reference evidence="3" key="1">
    <citation type="submission" date="2021-06" db="EMBL/GenBank/DDBJ databases">
        <title>Description of novel taxa of the family Lachnospiraceae.</title>
        <authorList>
            <person name="Chaplin A.V."/>
            <person name="Sokolova S.R."/>
            <person name="Pikina A.P."/>
            <person name="Korzhanova M."/>
            <person name="Belova V."/>
            <person name="Korostin D."/>
            <person name="Efimov B.A."/>
        </authorList>
    </citation>
    <scope>NUCLEOTIDE SEQUENCE</scope>
    <source>
        <strain evidence="3">ASD5720</strain>
    </source>
</reference>
<protein>
    <submittedName>
        <fullName evidence="3">Gfo/Idh/MocA family oxidoreductase</fullName>
    </submittedName>
</protein>
<dbReference type="Gene3D" id="3.40.50.720">
    <property type="entry name" value="NAD(P)-binding Rossmann-like Domain"/>
    <property type="match status" value="1"/>
</dbReference>
<evidence type="ECO:0000259" key="1">
    <source>
        <dbReference type="Pfam" id="PF01408"/>
    </source>
</evidence>